<dbReference type="InterPro" id="IPR015813">
    <property type="entry name" value="Pyrv/PenolPyrv_kinase-like_dom"/>
</dbReference>
<feature type="binding site" evidence="19">
    <location>
        <begin position="469"/>
        <end position="470"/>
    </location>
    <ligand>
        <name>phosphoenolpyruvate</name>
        <dbReference type="ChEBI" id="CHEBI:58702"/>
    </ligand>
</feature>
<dbReference type="SUPFAM" id="SSF51621">
    <property type="entry name" value="Phosphoenolpyruvate/pyruvate domain"/>
    <property type="match status" value="1"/>
</dbReference>
<dbReference type="SUPFAM" id="SSF47831">
    <property type="entry name" value="Enzyme I of the PEP:sugar phosphotransferase system HPr-binding (sub)domain"/>
    <property type="match status" value="1"/>
</dbReference>
<dbReference type="eggNOG" id="COG1080">
    <property type="taxonomic scope" value="Bacteria"/>
</dbReference>
<dbReference type="Pfam" id="PF05524">
    <property type="entry name" value="PEP-utilisers_N"/>
    <property type="match status" value="1"/>
</dbReference>
<feature type="binding site" evidence="19">
    <location>
        <position position="311"/>
    </location>
    <ligand>
        <name>phosphoenolpyruvate</name>
        <dbReference type="ChEBI" id="CHEBI:58702"/>
    </ligand>
</feature>
<keyword evidence="12 17" id="KW-0598">Phosphotransferase system</keyword>
<comment type="cofactor">
    <cofactor evidence="2 17 20">
        <name>Mg(2+)</name>
        <dbReference type="ChEBI" id="CHEBI:18420"/>
    </cofactor>
</comment>
<dbReference type="NCBIfam" id="TIGR01417">
    <property type="entry name" value="PTS_I_fam"/>
    <property type="match status" value="1"/>
</dbReference>
<dbReference type="GO" id="GO:0008965">
    <property type="term" value="F:phosphoenolpyruvate-protein phosphotransferase activity"/>
    <property type="evidence" value="ECO:0007669"/>
    <property type="project" value="UniProtKB-EC"/>
</dbReference>
<dbReference type="PRINTS" id="PR01736">
    <property type="entry name" value="PHPHTRNFRASE"/>
</dbReference>
<feature type="binding site" evidence="19">
    <location>
        <position position="348"/>
    </location>
    <ligand>
        <name>phosphoenolpyruvate</name>
        <dbReference type="ChEBI" id="CHEBI:58702"/>
    </ligand>
</feature>
<evidence type="ECO:0000256" key="14">
    <source>
        <dbReference type="ARBA" id="ARBA00022777"/>
    </source>
</evidence>
<dbReference type="HOGENOM" id="CLU_007308_7_0_4"/>
<accession>A0A077DH95</accession>
<evidence type="ECO:0000256" key="5">
    <source>
        <dbReference type="ARBA" id="ARBA00007837"/>
    </source>
</evidence>
<feature type="active site" description="Proton donor" evidence="18">
    <location>
        <position position="517"/>
    </location>
</feature>
<dbReference type="InterPro" id="IPR018274">
    <property type="entry name" value="PEP_util_AS"/>
</dbReference>
<feature type="binding site" evidence="20">
    <location>
        <position position="470"/>
    </location>
    <ligand>
        <name>Mg(2+)</name>
        <dbReference type="ChEBI" id="CHEBI:18420"/>
    </ligand>
</feature>
<keyword evidence="9 17" id="KW-0963">Cytoplasm</keyword>
<dbReference type="Pfam" id="PF00391">
    <property type="entry name" value="PEP-utilizers"/>
    <property type="match status" value="1"/>
</dbReference>
<dbReference type="InterPro" id="IPR036618">
    <property type="entry name" value="PtsI_HPr-bd_sf"/>
</dbReference>
<dbReference type="GO" id="GO:0046872">
    <property type="term" value="F:metal ion binding"/>
    <property type="evidence" value="ECO:0007669"/>
    <property type="project" value="UniProtKB-KW"/>
</dbReference>
<dbReference type="PANTHER" id="PTHR46244">
    <property type="entry name" value="PHOSPHOENOLPYRUVATE-PROTEIN PHOSPHOTRANSFERASE"/>
    <property type="match status" value="1"/>
</dbReference>
<keyword evidence="25" id="KW-1185">Reference proteome</keyword>
<feature type="binding site" evidence="20">
    <location>
        <position position="446"/>
    </location>
    <ligand>
        <name>Mg(2+)</name>
        <dbReference type="ChEBI" id="CHEBI:18420"/>
    </ligand>
</feature>
<dbReference type="RefSeq" id="WP_038499265.1">
    <property type="nucleotide sequence ID" value="NZ_AFWK01000036.1"/>
</dbReference>
<evidence type="ECO:0000256" key="7">
    <source>
        <dbReference type="ARBA" id="ARBA00016544"/>
    </source>
</evidence>
<dbReference type="InterPro" id="IPR024692">
    <property type="entry name" value="PTS_EI"/>
</dbReference>
<evidence type="ECO:0000256" key="8">
    <source>
        <dbReference type="ARBA" id="ARBA00022448"/>
    </source>
</evidence>
<dbReference type="GO" id="GO:0009401">
    <property type="term" value="P:phosphoenolpyruvate-dependent sugar phosphotransferase system"/>
    <property type="evidence" value="ECO:0007669"/>
    <property type="project" value="UniProtKB-KW"/>
</dbReference>
<evidence type="ECO:0000256" key="16">
    <source>
        <dbReference type="ARBA" id="ARBA00033235"/>
    </source>
</evidence>
<keyword evidence="24" id="KW-0670">Pyruvate</keyword>
<dbReference type="PANTHER" id="PTHR46244:SF3">
    <property type="entry name" value="PHOSPHOENOLPYRUVATE-PROTEIN PHOSPHOTRANSFERASE"/>
    <property type="match status" value="1"/>
</dbReference>
<evidence type="ECO:0000259" key="21">
    <source>
        <dbReference type="Pfam" id="PF00391"/>
    </source>
</evidence>
<dbReference type="SUPFAM" id="SSF52009">
    <property type="entry name" value="Phosphohistidine domain"/>
    <property type="match status" value="1"/>
</dbReference>
<evidence type="ECO:0000256" key="1">
    <source>
        <dbReference type="ARBA" id="ARBA00000683"/>
    </source>
</evidence>
<dbReference type="AlphaFoldDB" id="A0A077DH95"/>
<sequence length="582" mass="65443">MQDSKTTKYCSVLALYGKGVVRGFAIGQAMVIGGAKVDIAHYRIPEEEIEKECQRLEYACLQVHRELQDILKQLPQDAPKEIAPLLTVHSLLLQDPMLLDETKAIIKERQYNAEWALKTQETLIAEKFSQMSDEYLSERISDIQQVVHRVILFLTNKSSTINPELFDEIRHPILVARDISPADMIRLKDHDFSAFLTALGGATSHTAIVARSMNIPAVVGMGEVQSLISDRDVLIVDGQKGLVIVNPTEEILALYRHKKEAYDLQRRGLMAQKGAAITLDHQPIHLYANIEEPKEVDFAIEMGAEGIGLFRTEFLFMGRSELPSEDEQFEAYRYVLERMGPERSVTIRTLDLGQDKNLDKSVSDDSDANALGMRAIRYCLARPEMFTKQLRALYRASVYGNLRVMFPMISHITEVHAIVALLKEVRVRLQDEGVAFKKFQIGAMVEVPAIALAINSFLKQLDFGSIGTNDLIQYTMAIDRCDSQLASLYDPLHPGVLKLMWQTILAGERFSKPISVCGEMAGDPKYTKLLLGMGLKHFSMHANSFPEVRAIIQQSHTQHIRDIISNPLHDGEFIDLVQLGIA</sequence>
<comment type="subcellular location">
    <subcellularLocation>
        <location evidence="4 17">Cytoplasm</location>
    </subcellularLocation>
</comment>
<protein>
    <recommendedName>
        <fullName evidence="7 17">Phosphoenolpyruvate-protein phosphotransferase</fullName>
        <ecNumber evidence="6 17">2.7.3.9</ecNumber>
    </recommendedName>
    <alternativeName>
        <fullName evidence="16 17">Phosphotransferase system, enzyme I</fullName>
    </alternativeName>
</protein>
<feature type="active site" description="Tele-phosphohistidine intermediate" evidence="18">
    <location>
        <position position="205"/>
    </location>
</feature>
<evidence type="ECO:0000256" key="15">
    <source>
        <dbReference type="ARBA" id="ARBA00022842"/>
    </source>
</evidence>
<evidence type="ECO:0000256" key="17">
    <source>
        <dbReference type="PIRNR" id="PIRNR000732"/>
    </source>
</evidence>
<keyword evidence="11 17" id="KW-0808">Transferase</keyword>
<dbReference type="InterPro" id="IPR050499">
    <property type="entry name" value="PEP-utilizing_PTS_enzyme"/>
</dbReference>
<organism evidence="24 25">
    <name type="scientific">Basilea psittacipulmonis DSM 24701</name>
    <dbReference type="NCBI Taxonomy" id="1072685"/>
    <lineage>
        <taxon>Bacteria</taxon>
        <taxon>Pseudomonadati</taxon>
        <taxon>Pseudomonadota</taxon>
        <taxon>Betaproteobacteria</taxon>
        <taxon>Burkholderiales</taxon>
        <taxon>Alcaligenaceae</taxon>
        <taxon>Basilea</taxon>
    </lineage>
</organism>
<dbReference type="EMBL" id="CP009238">
    <property type="protein sequence ID" value="AIL32523.1"/>
    <property type="molecule type" value="Genomic_DNA"/>
</dbReference>
<feature type="domain" description="Phosphotransferase system enzyme I N-terminal" evidence="23">
    <location>
        <begin position="17"/>
        <end position="139"/>
    </location>
</feature>
<reference evidence="24 25" key="1">
    <citation type="journal article" date="2014" name="BMC Genomics">
        <title>A genomic perspective on a new bacterial genus and species from the Alcaligenaceae family, Basilea psittacipulmonis.</title>
        <authorList>
            <person name="Whiteson K.L."/>
            <person name="Hernandez D."/>
            <person name="Lazarevic V."/>
            <person name="Gaia N."/>
            <person name="Farinelli L."/>
            <person name="Francois P."/>
            <person name="Pilo P."/>
            <person name="Frey J."/>
            <person name="Schrenzel J."/>
        </authorList>
    </citation>
    <scope>NUCLEOTIDE SEQUENCE [LARGE SCALE GENOMIC DNA]</scope>
    <source>
        <strain evidence="24 25">DSM 24701</strain>
    </source>
</reference>
<dbReference type="Pfam" id="PF02896">
    <property type="entry name" value="PEP-utilizers_C"/>
    <property type="match status" value="1"/>
</dbReference>
<feature type="domain" description="PEP-utilising enzyme C-terminal" evidence="22">
    <location>
        <begin position="274"/>
        <end position="556"/>
    </location>
</feature>
<evidence type="ECO:0000256" key="11">
    <source>
        <dbReference type="ARBA" id="ARBA00022679"/>
    </source>
</evidence>
<evidence type="ECO:0000256" key="10">
    <source>
        <dbReference type="ARBA" id="ARBA00022597"/>
    </source>
</evidence>
<dbReference type="InterPro" id="IPR006318">
    <property type="entry name" value="PTS_EI-like"/>
</dbReference>
<dbReference type="EC" id="2.7.3.9" evidence="6 17"/>
<comment type="function">
    <text evidence="3 17">General (non sugar-specific) component of the phosphoenolpyruvate-dependent sugar phosphotransferase system (sugar PTS). This major carbohydrate active-transport system catalyzes the phosphorylation of incoming sugar substrates concomitantly with their translocation across the cell membrane. Enzyme I transfers the phosphoryl group from phosphoenolpyruvate (PEP) to the phosphoryl carrier protein (HPr).</text>
</comment>
<dbReference type="PROSITE" id="PS00370">
    <property type="entry name" value="PEP_ENZYMES_PHOS_SITE"/>
    <property type="match status" value="1"/>
</dbReference>
<dbReference type="InterPro" id="IPR040442">
    <property type="entry name" value="Pyrv_kinase-like_dom_sf"/>
</dbReference>
<dbReference type="Proteomes" id="UP000028945">
    <property type="component" value="Chromosome"/>
</dbReference>
<feature type="domain" description="PEP-utilising enzyme mobile" evidence="21">
    <location>
        <begin position="173"/>
        <end position="241"/>
    </location>
</feature>
<evidence type="ECO:0000256" key="18">
    <source>
        <dbReference type="PIRSR" id="PIRSR000732-1"/>
    </source>
</evidence>
<name>A0A077DH95_9BURK</name>
<evidence type="ECO:0000259" key="22">
    <source>
        <dbReference type="Pfam" id="PF02896"/>
    </source>
</evidence>
<evidence type="ECO:0000256" key="2">
    <source>
        <dbReference type="ARBA" id="ARBA00001946"/>
    </source>
</evidence>
<evidence type="ECO:0000256" key="20">
    <source>
        <dbReference type="PIRSR" id="PIRSR000732-3"/>
    </source>
</evidence>
<dbReference type="GO" id="GO:0005737">
    <property type="term" value="C:cytoplasm"/>
    <property type="evidence" value="ECO:0007669"/>
    <property type="project" value="UniProtKB-SubCell"/>
</dbReference>
<evidence type="ECO:0000256" key="4">
    <source>
        <dbReference type="ARBA" id="ARBA00004496"/>
    </source>
</evidence>
<evidence type="ECO:0000256" key="3">
    <source>
        <dbReference type="ARBA" id="ARBA00002728"/>
    </source>
</evidence>
<keyword evidence="14 17" id="KW-0418">Kinase</keyword>
<gene>
    <name evidence="24" type="ORF">IX83_03675</name>
</gene>
<evidence type="ECO:0000313" key="24">
    <source>
        <dbReference type="EMBL" id="AIL32523.1"/>
    </source>
</evidence>
<dbReference type="KEGG" id="bpsi:IX83_03675"/>
<dbReference type="Gene3D" id="1.10.274.10">
    <property type="entry name" value="PtsI, HPr-binding domain"/>
    <property type="match status" value="1"/>
</dbReference>
<evidence type="ECO:0000256" key="13">
    <source>
        <dbReference type="ARBA" id="ARBA00022723"/>
    </source>
</evidence>
<dbReference type="PIRSF" id="PIRSF000732">
    <property type="entry name" value="PTS_enzyme_I"/>
    <property type="match status" value="1"/>
</dbReference>
<evidence type="ECO:0000313" key="25">
    <source>
        <dbReference type="Proteomes" id="UP000028945"/>
    </source>
</evidence>
<comment type="similarity">
    <text evidence="5 17">Belongs to the PEP-utilizing enzyme family.</text>
</comment>
<proteinExistence type="inferred from homology"/>
<dbReference type="STRING" id="1072685.IX83_03675"/>
<keyword evidence="8 17" id="KW-0813">Transport</keyword>
<evidence type="ECO:0000256" key="12">
    <source>
        <dbReference type="ARBA" id="ARBA00022683"/>
    </source>
</evidence>
<evidence type="ECO:0000259" key="23">
    <source>
        <dbReference type="Pfam" id="PF05524"/>
    </source>
</evidence>
<dbReference type="InterPro" id="IPR000121">
    <property type="entry name" value="PEP_util_C"/>
</dbReference>
<dbReference type="GO" id="GO:0016301">
    <property type="term" value="F:kinase activity"/>
    <property type="evidence" value="ECO:0007669"/>
    <property type="project" value="UniProtKB-KW"/>
</dbReference>
<dbReference type="OrthoDB" id="9765468at2"/>
<keyword evidence="10 17" id="KW-0762">Sugar transport</keyword>
<dbReference type="InterPro" id="IPR008731">
    <property type="entry name" value="PTS_EIN"/>
</dbReference>
<dbReference type="Gene3D" id="3.50.30.10">
    <property type="entry name" value="Phosphohistidine domain"/>
    <property type="match status" value="1"/>
</dbReference>
<comment type="catalytic activity">
    <reaction evidence="1 17">
        <text>L-histidyl-[protein] + phosphoenolpyruvate = N(pros)-phospho-L-histidyl-[protein] + pyruvate</text>
        <dbReference type="Rhea" id="RHEA:23880"/>
        <dbReference type="Rhea" id="RHEA-COMP:9745"/>
        <dbReference type="Rhea" id="RHEA-COMP:9746"/>
        <dbReference type="ChEBI" id="CHEBI:15361"/>
        <dbReference type="ChEBI" id="CHEBI:29979"/>
        <dbReference type="ChEBI" id="CHEBI:58702"/>
        <dbReference type="ChEBI" id="CHEBI:64837"/>
        <dbReference type="EC" id="2.7.3.9"/>
    </reaction>
</comment>
<dbReference type="InterPro" id="IPR036637">
    <property type="entry name" value="Phosphohistidine_dom_sf"/>
</dbReference>
<evidence type="ECO:0000256" key="9">
    <source>
        <dbReference type="ARBA" id="ARBA00022490"/>
    </source>
</evidence>
<evidence type="ECO:0000256" key="19">
    <source>
        <dbReference type="PIRSR" id="PIRSR000732-2"/>
    </source>
</evidence>
<dbReference type="Gene3D" id="3.20.20.60">
    <property type="entry name" value="Phosphoenolpyruvate-binding domains"/>
    <property type="match status" value="1"/>
</dbReference>
<dbReference type="InterPro" id="IPR008279">
    <property type="entry name" value="PEP-util_enz_mobile_dom"/>
</dbReference>
<keyword evidence="15 17" id="KW-0460">Magnesium</keyword>
<evidence type="ECO:0000256" key="6">
    <source>
        <dbReference type="ARBA" id="ARBA00012232"/>
    </source>
</evidence>
<feature type="binding site" evidence="19">
    <location>
        <position position="480"/>
    </location>
    <ligand>
        <name>phosphoenolpyruvate</name>
        <dbReference type="ChEBI" id="CHEBI:58702"/>
    </ligand>
</feature>
<keyword evidence="13 17" id="KW-0479">Metal-binding</keyword>